<dbReference type="PROSITE" id="PS51175">
    <property type="entry name" value="CBM6"/>
    <property type="match status" value="1"/>
</dbReference>
<dbReference type="InterPro" id="IPR008979">
    <property type="entry name" value="Galactose-bd-like_sf"/>
</dbReference>
<dbReference type="Proteomes" id="UP000564806">
    <property type="component" value="Unassembled WGS sequence"/>
</dbReference>
<keyword evidence="1" id="KW-0732">Signal</keyword>
<dbReference type="InterPro" id="IPR017853">
    <property type="entry name" value="GH"/>
</dbReference>
<name>A0A850EKH1_9BACL</name>
<evidence type="ECO:0000256" key="3">
    <source>
        <dbReference type="ARBA" id="ARBA00023295"/>
    </source>
</evidence>
<dbReference type="Gene3D" id="3.20.20.70">
    <property type="entry name" value="Aldolase class I"/>
    <property type="match status" value="1"/>
</dbReference>
<accession>A0A850EKH1</accession>
<dbReference type="EMBL" id="JABWCS010000211">
    <property type="protein sequence ID" value="NUU61843.1"/>
    <property type="molecule type" value="Genomic_DNA"/>
</dbReference>
<dbReference type="InterPro" id="IPR006584">
    <property type="entry name" value="Cellulose-bd_IV"/>
</dbReference>
<protein>
    <submittedName>
        <fullName evidence="5">Carbohydrate-binding protein</fullName>
    </submittedName>
</protein>
<keyword evidence="6" id="KW-1185">Reference proteome</keyword>
<organism evidence="5 6">
    <name type="scientific">Paenibacillus agri</name>
    <dbReference type="NCBI Taxonomy" id="2744309"/>
    <lineage>
        <taxon>Bacteria</taxon>
        <taxon>Bacillati</taxon>
        <taxon>Bacillota</taxon>
        <taxon>Bacilli</taxon>
        <taxon>Bacillales</taxon>
        <taxon>Paenibacillaceae</taxon>
        <taxon>Paenibacillus</taxon>
    </lineage>
</organism>
<dbReference type="CDD" id="cd04081">
    <property type="entry name" value="CBM35_galactosidase-like"/>
    <property type="match status" value="1"/>
</dbReference>
<dbReference type="InterPro" id="IPR005084">
    <property type="entry name" value="CBM6"/>
</dbReference>
<evidence type="ECO:0000313" key="6">
    <source>
        <dbReference type="Proteomes" id="UP000564806"/>
    </source>
</evidence>
<dbReference type="SUPFAM" id="SSF51445">
    <property type="entry name" value="(Trans)glycosidases"/>
    <property type="match status" value="1"/>
</dbReference>
<proteinExistence type="predicted"/>
<evidence type="ECO:0000256" key="1">
    <source>
        <dbReference type="ARBA" id="ARBA00022729"/>
    </source>
</evidence>
<evidence type="ECO:0000259" key="4">
    <source>
        <dbReference type="PROSITE" id="PS51175"/>
    </source>
</evidence>
<reference evidence="5" key="1">
    <citation type="submission" date="2020-06" db="EMBL/GenBank/DDBJ databases">
        <title>Paenibacillus sp. nov., isolated from soil.</title>
        <authorList>
            <person name="Seo Y.L."/>
        </authorList>
    </citation>
    <scope>NUCLEOTIDE SEQUENCE [LARGE SCALE GENOMIC DNA]</scope>
    <source>
        <strain evidence="5">JW14</strain>
    </source>
</reference>
<dbReference type="GO" id="GO:0016798">
    <property type="term" value="F:hydrolase activity, acting on glycosyl bonds"/>
    <property type="evidence" value="ECO:0007669"/>
    <property type="project" value="UniProtKB-KW"/>
</dbReference>
<dbReference type="SUPFAM" id="SSF49785">
    <property type="entry name" value="Galactose-binding domain-like"/>
    <property type="match status" value="1"/>
</dbReference>
<feature type="domain" description="CBM6" evidence="4">
    <location>
        <begin position="57"/>
        <end position="184"/>
    </location>
</feature>
<dbReference type="Gene3D" id="2.60.40.1180">
    <property type="entry name" value="Golgi alpha-mannosidase II"/>
    <property type="match status" value="1"/>
</dbReference>
<keyword evidence="3" id="KW-0326">Glycosidase</keyword>
<dbReference type="Gene3D" id="2.60.120.260">
    <property type="entry name" value="Galactose-binding domain-like"/>
    <property type="match status" value="1"/>
</dbReference>
<gene>
    <name evidence="5" type="ORF">HPT30_15975</name>
</gene>
<keyword evidence="2" id="KW-0378">Hydrolase</keyword>
<dbReference type="InterPro" id="IPR013780">
    <property type="entry name" value="Glyco_hydro_b"/>
</dbReference>
<evidence type="ECO:0000313" key="5">
    <source>
        <dbReference type="EMBL" id="NUU61843.1"/>
    </source>
</evidence>
<comment type="caution">
    <text evidence="5">The sequence shown here is derived from an EMBL/GenBank/DDBJ whole genome shotgun (WGS) entry which is preliminary data.</text>
</comment>
<dbReference type="SMART" id="SM00606">
    <property type="entry name" value="CBD_IV"/>
    <property type="match status" value="1"/>
</dbReference>
<dbReference type="AlphaFoldDB" id="A0A850EKH1"/>
<dbReference type="InterPro" id="IPR013785">
    <property type="entry name" value="Aldolase_TIM"/>
</dbReference>
<dbReference type="Pfam" id="PF17801">
    <property type="entry name" value="Melibiase_C"/>
    <property type="match status" value="1"/>
</dbReference>
<dbReference type="SUPFAM" id="SSF51011">
    <property type="entry name" value="Glycosyl hydrolase domain"/>
    <property type="match status" value="1"/>
</dbReference>
<sequence>MLAALLLIIGGVVVFVWLSSLRGEEKSIESSAKDTVVQGQQAEELPAANAAEPPASTLYEFQANDSRNILKGPHTQIADCAQCSDGKQVGGLFEGSSIQFNDVEVAEAGKYIVTAYYVSGDPRSFYIKVNDKDSEKIDFPEVVKDDWDSVGSFDFEIELNGGSNVLLFSDGDWYSPNLDRIVIKKAPDSVNAGQNPAFQWGDSANIGELATTLKVGNITVSQHSSGFTVDSGTYQLLYNTTTGLSSYAWDSKVIAKGVYSSFKLNEDLVYSNEYDSHTLLTDQVEQIQDGHGKGIKLIVRNEKQGQPSLDQIYYVYEKTNYFIKAEEVTGNSELSTNEMAPVVLETAGGVDLGQYSDNRVLIVPFDNDAWARYDSKSMNTHLNTNSNISSEVTAIFDNASRNGLIVGSITHDTWKTGIHWSGADNRLDQLKVFGGFTSKKVTYDSLPHGAIKGKTLKSPQIFVGFYTDYRDGMEAYGRANAVVAPPLSFGPNIPQGVPVGWNSWGAYAEHLSYDNLMAASNFFHDHIQNASFNNNGAVFMNMDSFWDNLSDEQLDDAVVKIRKNGQIPGTYHTPFVYWGKNMIAVVEGTEGKYTYGDIILKDGEGKLVPYGNGIALDPTHPGTKMKMDYDIARFKARGYQFIKLDFLTHASMEGDFYDKNITTGIQAYNEGMSYLLNQLGDTMFVSASIAPIFPSQYAHSRRISCDIDGSISSTEYQLNSQTYGWWQNGTIYHYTDPDYMTLTKGETFEGAQTRVNASVISGTVYLNSDDVQSAEAQKLMKKLLTNPRVNELAIKGKAFRNVEGNTGTTASDTFVLEDQGAYYLAVFNYSKESAEKIIDLGRAGVPANVSILDLWTNKPVQSENGKLTLTLSGRQSVLYKLASN</sequence>
<evidence type="ECO:0000256" key="2">
    <source>
        <dbReference type="ARBA" id="ARBA00022801"/>
    </source>
</evidence>
<dbReference type="InterPro" id="IPR041233">
    <property type="entry name" value="Melibiase_C"/>
</dbReference>
<dbReference type="GO" id="GO:0030246">
    <property type="term" value="F:carbohydrate binding"/>
    <property type="evidence" value="ECO:0007669"/>
    <property type="project" value="InterPro"/>
</dbReference>